<reference evidence="1 2" key="1">
    <citation type="submission" date="2017-11" db="EMBL/GenBank/DDBJ databases">
        <title>De-novo sequencing of pomegranate (Punica granatum L.) genome.</title>
        <authorList>
            <person name="Akparov Z."/>
            <person name="Amiraslanov A."/>
            <person name="Hajiyeva S."/>
            <person name="Abbasov M."/>
            <person name="Kaur K."/>
            <person name="Hamwieh A."/>
            <person name="Solovyev V."/>
            <person name="Salamov A."/>
            <person name="Braich B."/>
            <person name="Kosarev P."/>
            <person name="Mahmoud A."/>
            <person name="Hajiyev E."/>
            <person name="Babayeva S."/>
            <person name="Izzatullayeva V."/>
            <person name="Mammadov A."/>
            <person name="Mammadov A."/>
            <person name="Sharifova S."/>
            <person name="Ojaghi J."/>
            <person name="Eynullazada K."/>
            <person name="Bayramov B."/>
            <person name="Abdulazimova A."/>
            <person name="Shahmuradov I."/>
        </authorList>
    </citation>
    <scope>NUCLEOTIDE SEQUENCE [LARGE SCALE GENOMIC DNA]</scope>
    <source>
        <strain evidence="2">cv. AG2017</strain>
        <tissue evidence="1">Leaf</tissue>
    </source>
</reference>
<accession>A0A2I0KK78</accession>
<organism evidence="1 2">
    <name type="scientific">Punica granatum</name>
    <name type="common">Pomegranate</name>
    <dbReference type="NCBI Taxonomy" id="22663"/>
    <lineage>
        <taxon>Eukaryota</taxon>
        <taxon>Viridiplantae</taxon>
        <taxon>Streptophyta</taxon>
        <taxon>Embryophyta</taxon>
        <taxon>Tracheophyta</taxon>
        <taxon>Spermatophyta</taxon>
        <taxon>Magnoliopsida</taxon>
        <taxon>eudicotyledons</taxon>
        <taxon>Gunneridae</taxon>
        <taxon>Pentapetalae</taxon>
        <taxon>rosids</taxon>
        <taxon>malvids</taxon>
        <taxon>Myrtales</taxon>
        <taxon>Lythraceae</taxon>
        <taxon>Punica</taxon>
    </lineage>
</organism>
<dbReference type="Proteomes" id="UP000233551">
    <property type="component" value="Unassembled WGS sequence"/>
</dbReference>
<keyword evidence="2" id="KW-1185">Reference proteome</keyword>
<evidence type="ECO:0000313" key="1">
    <source>
        <dbReference type="EMBL" id="PKI68603.1"/>
    </source>
</evidence>
<dbReference type="EMBL" id="PGOL01000547">
    <property type="protein sequence ID" value="PKI68603.1"/>
    <property type="molecule type" value="Genomic_DNA"/>
</dbReference>
<gene>
    <name evidence="1" type="ORF">CRG98_011007</name>
</gene>
<sequence>MSNHFDLPILIVDIKAVCSPRALRVVKKEIGVGGGGGPLATSTREVGWPAEAPRPPITGIPVGISEIRVSEIPDWDSRICI</sequence>
<name>A0A2I0KK78_PUNGR</name>
<evidence type="ECO:0000313" key="2">
    <source>
        <dbReference type="Proteomes" id="UP000233551"/>
    </source>
</evidence>
<comment type="caution">
    <text evidence="1">The sequence shown here is derived from an EMBL/GenBank/DDBJ whole genome shotgun (WGS) entry which is preliminary data.</text>
</comment>
<protein>
    <submittedName>
        <fullName evidence="1">Uncharacterized protein</fullName>
    </submittedName>
</protein>
<dbReference type="AlphaFoldDB" id="A0A2I0KK78"/>
<proteinExistence type="predicted"/>